<protein>
    <submittedName>
        <fullName evidence="1">Uncharacterized protein</fullName>
    </submittedName>
</protein>
<sequence length="68" mass="7518">MEARASYSTPEGMPDSRQLTQQIMIAVQKPGTRQGFPGTQDSSIRSRRTVKLPFVRNSLPSPVGDSLR</sequence>
<dbReference type="Proteomes" id="UP000250235">
    <property type="component" value="Unassembled WGS sequence"/>
</dbReference>
<evidence type="ECO:0000313" key="1">
    <source>
        <dbReference type="EMBL" id="KZT75289.1"/>
    </source>
</evidence>
<reference evidence="1 2" key="1">
    <citation type="journal article" date="2015" name="Proc. Natl. Acad. Sci. U.S.A.">
        <title>The resurrection genome of Boea hygrometrica: A blueprint for survival of dehydration.</title>
        <authorList>
            <person name="Xiao L."/>
            <person name="Yang G."/>
            <person name="Zhang L."/>
            <person name="Yang X."/>
            <person name="Zhao S."/>
            <person name="Ji Z."/>
            <person name="Zhou Q."/>
            <person name="Hu M."/>
            <person name="Wang Y."/>
            <person name="Chen M."/>
            <person name="Xu Y."/>
            <person name="Jin H."/>
            <person name="Xiao X."/>
            <person name="Hu G."/>
            <person name="Bao F."/>
            <person name="Hu Y."/>
            <person name="Wan P."/>
            <person name="Li L."/>
            <person name="Deng X."/>
            <person name="Kuang T."/>
            <person name="Xiang C."/>
            <person name="Zhu J.K."/>
            <person name="Oliver M.J."/>
            <person name="He Y."/>
        </authorList>
    </citation>
    <scope>NUCLEOTIDE SEQUENCE [LARGE SCALE GENOMIC DNA]</scope>
    <source>
        <strain evidence="2">cv. XS01</strain>
    </source>
</reference>
<dbReference type="AlphaFoldDB" id="A0A2Z6ZR00"/>
<keyword evidence="2" id="KW-1185">Reference proteome</keyword>
<dbReference type="EMBL" id="KV295772">
    <property type="protein sequence ID" value="KZT75289.1"/>
    <property type="molecule type" value="Genomic_DNA"/>
</dbReference>
<accession>A0A2Z6ZR00</accession>
<name>A0A2Z6ZR00_9LAMI</name>
<gene>
    <name evidence="1" type="ORF">F511_47686</name>
</gene>
<proteinExistence type="predicted"/>
<organism evidence="1 2">
    <name type="scientific">Dorcoceras hygrometricum</name>
    <dbReference type="NCBI Taxonomy" id="472368"/>
    <lineage>
        <taxon>Eukaryota</taxon>
        <taxon>Viridiplantae</taxon>
        <taxon>Streptophyta</taxon>
        <taxon>Embryophyta</taxon>
        <taxon>Tracheophyta</taxon>
        <taxon>Spermatophyta</taxon>
        <taxon>Magnoliopsida</taxon>
        <taxon>eudicotyledons</taxon>
        <taxon>Gunneridae</taxon>
        <taxon>Pentapetalae</taxon>
        <taxon>asterids</taxon>
        <taxon>lamiids</taxon>
        <taxon>Lamiales</taxon>
        <taxon>Gesneriaceae</taxon>
        <taxon>Didymocarpoideae</taxon>
        <taxon>Trichosporeae</taxon>
        <taxon>Loxocarpinae</taxon>
        <taxon>Dorcoceras</taxon>
    </lineage>
</organism>
<evidence type="ECO:0000313" key="2">
    <source>
        <dbReference type="Proteomes" id="UP000250235"/>
    </source>
</evidence>